<comment type="caution">
    <text evidence="1">The sequence shown here is derived from an EMBL/GenBank/DDBJ whole genome shotgun (WGS) entry which is preliminary data.</text>
</comment>
<evidence type="ECO:0000313" key="1">
    <source>
        <dbReference type="EMBL" id="PLX62051.1"/>
    </source>
</evidence>
<protein>
    <recommendedName>
        <fullName evidence="3">Preprotein translocase subunit YajC</fullName>
    </recommendedName>
</protein>
<dbReference type="EMBL" id="PKUN01000009">
    <property type="protein sequence ID" value="PLX62051.1"/>
    <property type="molecule type" value="Genomic_DNA"/>
</dbReference>
<dbReference type="STRING" id="1111735.GCA_000428045_04174"/>
<name>A0A2N6CXN1_9GAMM</name>
<evidence type="ECO:0000313" key="2">
    <source>
        <dbReference type="Proteomes" id="UP000235015"/>
    </source>
</evidence>
<dbReference type="RefSeq" id="WP_273438857.1">
    <property type="nucleotide sequence ID" value="NZ_CAXXYC010000001.1"/>
</dbReference>
<sequence>MGIRLLLILLTLWALFIIVRAYIRRFPKKDVKKNNKIAANMVQCKVCGTYLPEAEALQHQGTFFCSREHLMQRKDEK</sequence>
<reference evidence="1 2" key="1">
    <citation type="submission" date="2017-11" db="EMBL/GenBank/DDBJ databases">
        <title>Genome-resolved metagenomics identifies genetic mobility, metabolic interactions, and unexpected diversity in perchlorate-reducing communities.</title>
        <authorList>
            <person name="Barnum T.P."/>
            <person name="Figueroa I.A."/>
            <person name="Carlstrom C.I."/>
            <person name="Lucas L.N."/>
            <person name="Engelbrektson A.L."/>
            <person name="Coates J.D."/>
        </authorList>
    </citation>
    <scope>NUCLEOTIDE SEQUENCE [LARGE SCALE GENOMIC DNA]</scope>
    <source>
        <strain evidence="1">BM301</strain>
    </source>
</reference>
<evidence type="ECO:0008006" key="3">
    <source>
        <dbReference type="Google" id="ProtNLM"/>
    </source>
</evidence>
<dbReference type="AlphaFoldDB" id="A0A2N6CXN1"/>
<dbReference type="InterPro" id="IPR049708">
    <property type="entry name" value="PP0621-like"/>
</dbReference>
<organism evidence="1 2">
    <name type="scientific">Sedimenticola selenatireducens</name>
    <dbReference type="NCBI Taxonomy" id="191960"/>
    <lineage>
        <taxon>Bacteria</taxon>
        <taxon>Pseudomonadati</taxon>
        <taxon>Pseudomonadota</taxon>
        <taxon>Gammaproteobacteria</taxon>
        <taxon>Chromatiales</taxon>
        <taxon>Sedimenticolaceae</taxon>
        <taxon>Sedimenticola</taxon>
    </lineage>
</organism>
<proteinExistence type="predicted"/>
<dbReference type="Proteomes" id="UP000235015">
    <property type="component" value="Unassembled WGS sequence"/>
</dbReference>
<gene>
    <name evidence="1" type="ORF">C0630_08590</name>
</gene>
<dbReference type="NCBIfam" id="NF041023">
    <property type="entry name" value="PP0621_fam"/>
    <property type="match status" value="1"/>
</dbReference>
<accession>A0A2N6CXN1</accession>